<proteinExistence type="predicted"/>
<feature type="non-terminal residue" evidence="1">
    <location>
        <position position="369"/>
    </location>
</feature>
<dbReference type="EMBL" id="CAJVPW010009267">
    <property type="protein sequence ID" value="CAG8603335.1"/>
    <property type="molecule type" value="Genomic_DNA"/>
</dbReference>
<dbReference type="Proteomes" id="UP000789366">
    <property type="component" value="Unassembled WGS sequence"/>
</dbReference>
<comment type="caution">
    <text evidence="1">The sequence shown here is derived from an EMBL/GenBank/DDBJ whole genome shotgun (WGS) entry which is preliminary data.</text>
</comment>
<protein>
    <submittedName>
        <fullName evidence="1">2704_t:CDS:1</fullName>
    </submittedName>
</protein>
<evidence type="ECO:0000313" key="2">
    <source>
        <dbReference type="Proteomes" id="UP000789366"/>
    </source>
</evidence>
<keyword evidence="2" id="KW-1185">Reference proteome</keyword>
<gene>
    <name evidence="1" type="ORF">SPELUC_LOCUS7215</name>
</gene>
<accession>A0ACA9MPB7</accession>
<evidence type="ECO:0000313" key="1">
    <source>
        <dbReference type="EMBL" id="CAG8603335.1"/>
    </source>
</evidence>
<organism evidence="1 2">
    <name type="scientific">Cetraspora pellucida</name>
    <dbReference type="NCBI Taxonomy" id="1433469"/>
    <lineage>
        <taxon>Eukaryota</taxon>
        <taxon>Fungi</taxon>
        <taxon>Fungi incertae sedis</taxon>
        <taxon>Mucoromycota</taxon>
        <taxon>Glomeromycotina</taxon>
        <taxon>Glomeromycetes</taxon>
        <taxon>Diversisporales</taxon>
        <taxon>Gigasporaceae</taxon>
        <taxon>Cetraspora</taxon>
    </lineage>
</organism>
<name>A0ACA9MPB7_9GLOM</name>
<reference evidence="1" key="1">
    <citation type="submission" date="2021-06" db="EMBL/GenBank/DDBJ databases">
        <authorList>
            <person name="Kallberg Y."/>
            <person name="Tangrot J."/>
            <person name="Rosling A."/>
        </authorList>
    </citation>
    <scope>NUCLEOTIDE SEQUENCE</scope>
    <source>
        <strain evidence="1">28 12/20/2015</strain>
    </source>
</reference>
<sequence length="369" mass="42797">MKYKGKETNDYSSDLDTYSDNTSECESDNCKKQISNSTYSTNQVDSTCSSYPITVFTKRKEKINDKFIQKDLLNKICEIAFSPTRDISNNKAKEGISLLNAYTQEELADKLVIQVKQDEYKKFLVVDDISEVYRLLGIHKCINGQNPLRLIIDIDTSKEKWKLKIYHFLYTLTLLVDYQELKEFTKLVYKLTREKYRKFIDRELPEQNFNLCLIEAKYGCLLKELQNREVFPNIKTIIKNKDADIIVSIIESISKSENNDALLSKTIKVYSSVVKAEKISDIVNADILDYEMAKHLENSFKKNLNEIYALRAFQKLCDAGINNETAVEDVWNWAESLSECEVFQKFKIFLTENSFALKPPRCKSSLLHG</sequence>